<comment type="caution">
    <text evidence="5">The sequence shown here is derived from an EMBL/GenBank/DDBJ whole genome shotgun (WGS) entry which is preliminary data.</text>
</comment>
<dbReference type="InterPro" id="IPR014027">
    <property type="entry name" value="UDP-Glc/GDP-Man_DH_C"/>
</dbReference>
<dbReference type="EMBL" id="BTTX01000004">
    <property type="protein sequence ID" value="GMU08062.1"/>
    <property type="molecule type" value="Genomic_DNA"/>
</dbReference>
<dbReference type="Pfam" id="PF00984">
    <property type="entry name" value="UDPG_MGDP_dh"/>
    <property type="match status" value="1"/>
</dbReference>
<dbReference type="SUPFAM" id="SSF52413">
    <property type="entry name" value="UDP-glucose/GDP-mannose dehydrogenase C-terminal domain"/>
    <property type="match status" value="1"/>
</dbReference>
<dbReference type="PANTHER" id="PTHR43491:SF1">
    <property type="entry name" value="UDP-N-ACETYL-D-MANNOSAMINE DEHYDROGENASE"/>
    <property type="match status" value="1"/>
</dbReference>
<dbReference type="InterPro" id="IPR036291">
    <property type="entry name" value="NAD(P)-bd_dom_sf"/>
</dbReference>
<feature type="domain" description="UDP-glucose/GDP-mannose dehydrogenase C-terminal" evidence="4">
    <location>
        <begin position="333"/>
        <end position="431"/>
    </location>
</feature>
<dbReference type="InterPro" id="IPR001732">
    <property type="entry name" value="UDP-Glc/GDP-Man_DH_N"/>
</dbReference>
<dbReference type="PANTHER" id="PTHR43491">
    <property type="entry name" value="UDP-N-ACETYL-D-MANNOSAMINE DEHYDROGENASE"/>
    <property type="match status" value="1"/>
</dbReference>
<dbReference type="InterPro" id="IPR036220">
    <property type="entry name" value="UDP-Glc/GDP-Man_DH_C_sf"/>
</dbReference>
<dbReference type="Pfam" id="PF03720">
    <property type="entry name" value="UDPG_MGDP_dh_C"/>
    <property type="match status" value="1"/>
</dbReference>
<keyword evidence="1" id="KW-0560">Oxidoreductase</keyword>
<evidence type="ECO:0000256" key="1">
    <source>
        <dbReference type="ARBA" id="ARBA00023002"/>
    </source>
</evidence>
<organism evidence="5 6">
    <name type="scientific">Corallococcus caeni</name>
    <dbReference type="NCBI Taxonomy" id="3082388"/>
    <lineage>
        <taxon>Bacteria</taxon>
        <taxon>Pseudomonadati</taxon>
        <taxon>Myxococcota</taxon>
        <taxon>Myxococcia</taxon>
        <taxon>Myxococcales</taxon>
        <taxon>Cystobacterineae</taxon>
        <taxon>Myxococcaceae</taxon>
        <taxon>Corallococcus</taxon>
    </lineage>
</organism>
<evidence type="ECO:0000313" key="5">
    <source>
        <dbReference type="EMBL" id="GMU08062.1"/>
    </source>
</evidence>
<evidence type="ECO:0000256" key="3">
    <source>
        <dbReference type="PIRNR" id="PIRNR000124"/>
    </source>
</evidence>
<reference evidence="5 6" key="1">
    <citation type="journal article" date="2024" name="Arch. Microbiol.">
        <title>Corallococcus caeni sp. nov., a novel myxobacterium isolated from activated sludge.</title>
        <authorList>
            <person name="Tomita S."/>
            <person name="Nakai R."/>
            <person name="Kuroda K."/>
            <person name="Kurashita H."/>
            <person name="Hatamoto M."/>
            <person name="Yamaguchi T."/>
            <person name="Narihiro T."/>
        </authorList>
    </citation>
    <scope>NUCLEOTIDE SEQUENCE [LARGE SCALE GENOMIC DNA]</scope>
    <source>
        <strain evidence="5 6">NO1</strain>
    </source>
</reference>
<dbReference type="Proteomes" id="UP001342631">
    <property type="component" value="Unassembled WGS sequence"/>
</dbReference>
<dbReference type="InterPro" id="IPR008927">
    <property type="entry name" value="6-PGluconate_DH-like_C_sf"/>
</dbReference>
<evidence type="ECO:0000313" key="6">
    <source>
        <dbReference type="Proteomes" id="UP001342631"/>
    </source>
</evidence>
<evidence type="ECO:0000259" key="4">
    <source>
        <dbReference type="SMART" id="SM00984"/>
    </source>
</evidence>
<comment type="similarity">
    <text evidence="3">Belongs to the UDP-glucose/GDP-mannose dehydrogenase family.</text>
</comment>
<accession>A0ABQ6QW75</accession>
<dbReference type="InterPro" id="IPR014026">
    <property type="entry name" value="UDP-Glc/GDP-Man_DH_dimer"/>
</dbReference>
<dbReference type="PIRSF" id="PIRSF000124">
    <property type="entry name" value="UDPglc_GDPman_dh"/>
    <property type="match status" value="1"/>
</dbReference>
<dbReference type="NCBIfam" id="TIGR03026">
    <property type="entry name" value="NDP-sugDHase"/>
    <property type="match status" value="1"/>
</dbReference>
<dbReference type="SUPFAM" id="SSF48179">
    <property type="entry name" value="6-phosphogluconate dehydrogenase C-terminal domain-like"/>
    <property type="match status" value="1"/>
</dbReference>
<dbReference type="Gene3D" id="3.40.50.720">
    <property type="entry name" value="NAD(P)-binding Rossmann-like Domain"/>
    <property type="match status" value="2"/>
</dbReference>
<dbReference type="InterPro" id="IPR028359">
    <property type="entry name" value="UDP_ManNAc/GlcNAc_DH"/>
</dbReference>
<dbReference type="PIRSF" id="PIRSF500136">
    <property type="entry name" value="UDP_ManNAc_DH"/>
    <property type="match status" value="1"/>
</dbReference>
<keyword evidence="2" id="KW-0520">NAD</keyword>
<dbReference type="Pfam" id="PF03721">
    <property type="entry name" value="UDPG_MGDP_dh_N"/>
    <property type="match status" value="1"/>
</dbReference>
<dbReference type="SMART" id="SM00984">
    <property type="entry name" value="UDPG_MGDP_dh_C"/>
    <property type="match status" value="1"/>
</dbReference>
<evidence type="ECO:0000256" key="2">
    <source>
        <dbReference type="ARBA" id="ARBA00023027"/>
    </source>
</evidence>
<dbReference type="SUPFAM" id="SSF51735">
    <property type="entry name" value="NAD(P)-binding Rossmann-fold domains"/>
    <property type="match status" value="1"/>
</dbReference>
<keyword evidence="6" id="KW-1185">Reference proteome</keyword>
<protein>
    <submittedName>
        <fullName evidence="5">Nucleotide sugar dehydrogenase</fullName>
    </submittedName>
</protein>
<sequence>MRVMVGNPLLGRIQNREAKVGVVGLGYVGLPLGMAFAEAGFPVTGLDVDQRKIDKIAKGESYIKHIPSAPLAELTNAGKLKATNDFAKSRELDCVIICVPTPLTASREPDMSFIVATGEALAPYVRPGQLFILESTTYPGTTEEVLKPLLEKNGLKAGVDFFLAFSPEREDPGNKGFNTKTIPKVVGGYSPACLEVATALYGSALKEVVPVSSTRVAELAKLLENIYRCVNIAMVNEMKMLCDRMNVDVWEVIQAASTKPFGFQPFYPGPGLGGHCIPIDPFYLTWKAREFEFHTKFIELAGEVNWQMPYYVVQRTMEALNQNKKVLNGAKVLCIGAAYKKDIDDFRESPSLRVMTLLKEKGADISYHDPYVKELHKGHGFNMEMKSVPLDPETLSQYDAVMILTDHSHIDYNELVQRSNIVVDTRNATKAVTQGREKIVKA</sequence>
<dbReference type="InterPro" id="IPR017476">
    <property type="entry name" value="UDP-Glc/GDP-Man"/>
</dbReference>
<name>A0ABQ6QW75_9BACT</name>
<gene>
    <name evidence="5" type="ORF">ASNO1_43150</name>
</gene>
<proteinExistence type="inferred from homology"/>